<feature type="domain" description="Methylguanine DNA methyltransferase ribonuclease-like" evidence="11">
    <location>
        <begin position="52"/>
        <end position="121"/>
    </location>
</feature>
<dbReference type="Proteomes" id="UP000521313">
    <property type="component" value="Unassembled WGS sequence"/>
</dbReference>
<feature type="active site" description="Nucleophile; methyl group acceptor" evidence="9">
    <location>
        <position position="176"/>
    </location>
</feature>
<keyword evidence="3 9" id="KW-0963">Cytoplasm</keyword>
<comment type="similarity">
    <text evidence="2 9">Belongs to the MGMT family.</text>
</comment>
<dbReference type="PROSITE" id="PS00374">
    <property type="entry name" value="MGMT"/>
    <property type="match status" value="1"/>
</dbReference>
<keyword evidence="5 9" id="KW-0808">Transferase</keyword>
<evidence type="ECO:0000256" key="6">
    <source>
        <dbReference type="ARBA" id="ARBA00022763"/>
    </source>
</evidence>
<organism evidence="12 13">
    <name type="scientific">Faecalicoccus acidiformans</name>
    <dbReference type="NCBI Taxonomy" id="915173"/>
    <lineage>
        <taxon>Bacteria</taxon>
        <taxon>Bacillati</taxon>
        <taxon>Bacillota</taxon>
        <taxon>Erysipelotrichia</taxon>
        <taxon>Erysipelotrichales</taxon>
        <taxon>Erysipelotrichaceae</taxon>
        <taxon>Faecalicoccus</taxon>
    </lineage>
</organism>
<keyword evidence="7 9" id="KW-0234">DNA repair</keyword>
<name>A0A7W8D2Y5_9FIRM</name>
<evidence type="ECO:0000256" key="3">
    <source>
        <dbReference type="ARBA" id="ARBA00022490"/>
    </source>
</evidence>
<dbReference type="GO" id="GO:0006307">
    <property type="term" value="P:DNA alkylation repair"/>
    <property type="evidence" value="ECO:0007669"/>
    <property type="project" value="UniProtKB-UniRule"/>
</dbReference>
<dbReference type="Pfam" id="PF01035">
    <property type="entry name" value="DNA_binding_1"/>
    <property type="match status" value="1"/>
</dbReference>
<dbReference type="FunFam" id="1.10.10.10:FF:000214">
    <property type="entry name" value="Methylated-DNA--protein-cysteine methyltransferase"/>
    <property type="match status" value="1"/>
</dbReference>
<evidence type="ECO:0000256" key="1">
    <source>
        <dbReference type="ARBA" id="ARBA00001286"/>
    </source>
</evidence>
<evidence type="ECO:0000256" key="9">
    <source>
        <dbReference type="HAMAP-Rule" id="MF_00772"/>
    </source>
</evidence>
<accession>A0A7W8D2Y5</accession>
<dbReference type="SUPFAM" id="SSF53155">
    <property type="entry name" value="Methylated DNA-protein cysteine methyltransferase domain"/>
    <property type="match status" value="1"/>
</dbReference>
<dbReference type="RefSeq" id="WP_342353958.1">
    <property type="nucleotide sequence ID" value="NZ_JACHHD010000008.1"/>
</dbReference>
<reference evidence="12 13" key="1">
    <citation type="submission" date="2020-08" db="EMBL/GenBank/DDBJ databases">
        <title>Genomic Encyclopedia of Type Strains, Phase IV (KMG-IV): sequencing the most valuable type-strain genomes for metagenomic binning, comparative biology and taxonomic classification.</title>
        <authorList>
            <person name="Goeker M."/>
        </authorList>
    </citation>
    <scope>NUCLEOTIDE SEQUENCE [LARGE SCALE GENOMIC DNA]</scope>
    <source>
        <strain evidence="12 13">DSM 26963</strain>
    </source>
</reference>
<dbReference type="PANTHER" id="PTHR10815:SF5">
    <property type="entry name" value="METHYLATED-DNA--PROTEIN-CYSTEINE METHYLTRANSFERASE"/>
    <property type="match status" value="1"/>
</dbReference>
<evidence type="ECO:0000256" key="7">
    <source>
        <dbReference type="ARBA" id="ARBA00023204"/>
    </source>
</evidence>
<dbReference type="AlphaFoldDB" id="A0A7W8D2Y5"/>
<dbReference type="CDD" id="cd06445">
    <property type="entry name" value="ATase"/>
    <property type="match status" value="1"/>
</dbReference>
<dbReference type="Pfam" id="PF02870">
    <property type="entry name" value="Methyltransf_1N"/>
    <property type="match status" value="1"/>
</dbReference>
<evidence type="ECO:0000259" key="11">
    <source>
        <dbReference type="Pfam" id="PF02870"/>
    </source>
</evidence>
<keyword evidence="6 9" id="KW-0227">DNA damage</keyword>
<evidence type="ECO:0000256" key="2">
    <source>
        <dbReference type="ARBA" id="ARBA00008711"/>
    </source>
</evidence>
<dbReference type="PANTHER" id="PTHR10815">
    <property type="entry name" value="METHYLATED-DNA--PROTEIN-CYSTEINE METHYLTRANSFERASE"/>
    <property type="match status" value="1"/>
</dbReference>
<evidence type="ECO:0000256" key="8">
    <source>
        <dbReference type="ARBA" id="ARBA00049348"/>
    </source>
</evidence>
<dbReference type="EMBL" id="JACHHD010000008">
    <property type="protein sequence ID" value="MBB5184983.1"/>
    <property type="molecule type" value="Genomic_DNA"/>
</dbReference>
<protein>
    <recommendedName>
        <fullName evidence="9">Methylated-DNA--protein-cysteine methyltransferase</fullName>
        <ecNumber evidence="9">2.1.1.63</ecNumber>
    </recommendedName>
    <alternativeName>
        <fullName evidence="9">6-O-methylguanine-DNA methyltransferase</fullName>
        <shortName evidence="9">MGMT</shortName>
    </alternativeName>
    <alternativeName>
        <fullName evidence="9">O-6-methylguanine-DNA-alkyltransferase</fullName>
    </alternativeName>
</protein>
<evidence type="ECO:0000256" key="5">
    <source>
        <dbReference type="ARBA" id="ARBA00022679"/>
    </source>
</evidence>
<dbReference type="InterPro" id="IPR001497">
    <property type="entry name" value="MethylDNA_cys_MeTrfase_AS"/>
</dbReference>
<dbReference type="InterPro" id="IPR023546">
    <property type="entry name" value="MGMT"/>
</dbReference>
<dbReference type="GO" id="GO:0003908">
    <property type="term" value="F:methylated-DNA-[protein]-cysteine S-methyltransferase activity"/>
    <property type="evidence" value="ECO:0007669"/>
    <property type="project" value="UniProtKB-UniRule"/>
</dbReference>
<dbReference type="InterPro" id="IPR014048">
    <property type="entry name" value="MethylDNA_cys_MeTrfase_DNA-bd"/>
</dbReference>
<dbReference type="InterPro" id="IPR008332">
    <property type="entry name" value="MethylG_MeTrfase_N"/>
</dbReference>
<dbReference type="Gene3D" id="3.30.160.70">
    <property type="entry name" value="Methylated DNA-protein cysteine methyltransferase domain"/>
    <property type="match status" value="1"/>
</dbReference>
<dbReference type="InterPro" id="IPR036388">
    <property type="entry name" value="WH-like_DNA-bd_sf"/>
</dbReference>
<comment type="caution">
    <text evidence="12">The sequence shown here is derived from an EMBL/GenBank/DDBJ whole genome shotgun (WGS) entry which is preliminary data.</text>
</comment>
<evidence type="ECO:0000313" key="13">
    <source>
        <dbReference type="Proteomes" id="UP000521313"/>
    </source>
</evidence>
<evidence type="ECO:0000313" key="12">
    <source>
        <dbReference type="EMBL" id="MBB5184983.1"/>
    </source>
</evidence>
<dbReference type="NCBIfam" id="TIGR00589">
    <property type="entry name" value="ogt"/>
    <property type="match status" value="1"/>
</dbReference>
<evidence type="ECO:0000259" key="10">
    <source>
        <dbReference type="Pfam" id="PF01035"/>
    </source>
</evidence>
<dbReference type="Gene3D" id="1.10.10.10">
    <property type="entry name" value="Winged helix-like DNA-binding domain superfamily/Winged helix DNA-binding domain"/>
    <property type="match status" value="1"/>
</dbReference>
<comment type="catalytic activity">
    <reaction evidence="8 9">
        <text>a 6-O-methyl-2'-deoxyguanosine in DNA + L-cysteinyl-[protein] = S-methyl-L-cysteinyl-[protein] + a 2'-deoxyguanosine in DNA</text>
        <dbReference type="Rhea" id="RHEA:24000"/>
        <dbReference type="Rhea" id="RHEA-COMP:10131"/>
        <dbReference type="Rhea" id="RHEA-COMP:10132"/>
        <dbReference type="Rhea" id="RHEA-COMP:11367"/>
        <dbReference type="Rhea" id="RHEA-COMP:11368"/>
        <dbReference type="ChEBI" id="CHEBI:29950"/>
        <dbReference type="ChEBI" id="CHEBI:82612"/>
        <dbReference type="ChEBI" id="CHEBI:85445"/>
        <dbReference type="ChEBI" id="CHEBI:85448"/>
        <dbReference type="EC" id="2.1.1.63"/>
    </reaction>
</comment>
<keyword evidence="4 9" id="KW-0489">Methyltransferase</keyword>
<proteinExistence type="inferred from homology"/>
<dbReference type="GO" id="GO:0032259">
    <property type="term" value="P:methylation"/>
    <property type="evidence" value="ECO:0007669"/>
    <property type="project" value="UniProtKB-KW"/>
</dbReference>
<dbReference type="InterPro" id="IPR036217">
    <property type="entry name" value="MethylDNA_cys_MeTrfase_DNAb"/>
</dbReference>
<dbReference type="InterPro" id="IPR036631">
    <property type="entry name" value="MGMT_N_sf"/>
</dbReference>
<sequence>MTFWYIKSYAQLKKYSYDVLHDRKYLCQGLLVDWDLFANSVGKRGKLMKICLYNSILGEYTLAQSEKGLCGIWLQGQKHEFGAWNNEPKILEDTPLFKRVKQWLDAYFDGQNREIDFPLDLKGTPFQIQVWSILLAIPYGETIAYKEIAKRISATMSCQAVGQAVGHNPISIVVPCHRVIATSGQLTGYAGGIEVKKWLLKHEGVLK</sequence>
<dbReference type="EC" id="2.1.1.63" evidence="9"/>
<dbReference type="GO" id="GO:0005737">
    <property type="term" value="C:cytoplasm"/>
    <property type="evidence" value="ECO:0007669"/>
    <property type="project" value="UniProtKB-SubCell"/>
</dbReference>
<comment type="catalytic activity">
    <reaction evidence="1 9">
        <text>a 4-O-methyl-thymidine in DNA + L-cysteinyl-[protein] = a thymidine in DNA + S-methyl-L-cysteinyl-[protein]</text>
        <dbReference type="Rhea" id="RHEA:53428"/>
        <dbReference type="Rhea" id="RHEA-COMP:10131"/>
        <dbReference type="Rhea" id="RHEA-COMP:10132"/>
        <dbReference type="Rhea" id="RHEA-COMP:13555"/>
        <dbReference type="Rhea" id="RHEA-COMP:13556"/>
        <dbReference type="ChEBI" id="CHEBI:29950"/>
        <dbReference type="ChEBI" id="CHEBI:82612"/>
        <dbReference type="ChEBI" id="CHEBI:137386"/>
        <dbReference type="ChEBI" id="CHEBI:137387"/>
        <dbReference type="EC" id="2.1.1.63"/>
    </reaction>
</comment>
<dbReference type="SUPFAM" id="SSF46767">
    <property type="entry name" value="Methylated DNA-protein cysteine methyltransferase, C-terminal domain"/>
    <property type="match status" value="1"/>
</dbReference>
<evidence type="ECO:0000256" key="4">
    <source>
        <dbReference type="ARBA" id="ARBA00022603"/>
    </source>
</evidence>
<comment type="function">
    <text evidence="9">Involved in the cellular defense against the biological effects of O6-methylguanine (O6-MeG) and O4-methylthymine (O4-MeT) in DNA. Repairs the methylated nucleobase in DNA by stoichiometrically transferring the methyl group to a cysteine residue in the enzyme. This is a suicide reaction: the enzyme is irreversibly inactivated.</text>
</comment>
<dbReference type="HAMAP" id="MF_00772">
    <property type="entry name" value="OGT"/>
    <property type="match status" value="1"/>
</dbReference>
<feature type="domain" description="Methylated-DNA-[protein]-cysteine S-methyltransferase DNA binding" evidence="10">
    <location>
        <begin position="125"/>
        <end position="205"/>
    </location>
</feature>
<comment type="subcellular location">
    <subcellularLocation>
        <location evidence="9">Cytoplasm</location>
    </subcellularLocation>
</comment>
<comment type="miscellaneous">
    <text evidence="9">This enzyme catalyzes only one turnover and therefore is not strictly catalytic. According to one definition, an enzyme is a biocatalyst that acts repeatedly and over many reaction cycles.</text>
</comment>
<gene>
    <name evidence="12" type="ORF">HNQ43_001030</name>
</gene>